<keyword evidence="3" id="KW-1185">Reference proteome</keyword>
<organism evidence="2 3">
    <name type="scientific">Sorghum bicolor</name>
    <name type="common">Sorghum</name>
    <name type="synonym">Sorghum vulgare</name>
    <dbReference type="NCBI Taxonomy" id="4558"/>
    <lineage>
        <taxon>Eukaryota</taxon>
        <taxon>Viridiplantae</taxon>
        <taxon>Streptophyta</taxon>
        <taxon>Embryophyta</taxon>
        <taxon>Tracheophyta</taxon>
        <taxon>Spermatophyta</taxon>
        <taxon>Magnoliopsida</taxon>
        <taxon>Liliopsida</taxon>
        <taxon>Poales</taxon>
        <taxon>Poaceae</taxon>
        <taxon>PACMAD clade</taxon>
        <taxon>Panicoideae</taxon>
        <taxon>Andropogonodae</taxon>
        <taxon>Andropogoneae</taxon>
        <taxon>Sorghinae</taxon>
        <taxon>Sorghum</taxon>
    </lineage>
</organism>
<gene>
    <name evidence="2" type="ORF">SORBI_3007G090442</name>
</gene>
<dbReference type="AlphaFoldDB" id="A0A1Z5R8S8"/>
<reference evidence="3" key="2">
    <citation type="journal article" date="2018" name="Plant J.">
        <title>The Sorghum bicolor reference genome: improved assembly, gene annotations, a transcriptome atlas, and signatures of genome organization.</title>
        <authorList>
            <person name="McCormick R.F."/>
            <person name="Truong S.K."/>
            <person name="Sreedasyam A."/>
            <person name="Jenkins J."/>
            <person name="Shu S."/>
            <person name="Sims D."/>
            <person name="Kennedy M."/>
            <person name="Amirebrahimi M."/>
            <person name="Weers B.D."/>
            <person name="McKinley B."/>
            <person name="Mattison A."/>
            <person name="Morishige D.T."/>
            <person name="Grimwood J."/>
            <person name="Schmutz J."/>
            <person name="Mullet J.E."/>
        </authorList>
    </citation>
    <scope>NUCLEOTIDE SEQUENCE [LARGE SCALE GENOMIC DNA]</scope>
    <source>
        <strain evidence="3">cv. BTx623</strain>
    </source>
</reference>
<evidence type="ECO:0000256" key="1">
    <source>
        <dbReference type="SAM" id="MobiDB-lite"/>
    </source>
</evidence>
<protein>
    <submittedName>
        <fullName evidence="2">Uncharacterized protein</fullName>
    </submittedName>
</protein>
<dbReference type="Gramene" id="OQU80173">
    <property type="protein sequence ID" value="OQU80173"/>
    <property type="gene ID" value="SORBI_3007G090442"/>
</dbReference>
<feature type="region of interest" description="Disordered" evidence="1">
    <location>
        <begin position="46"/>
        <end position="73"/>
    </location>
</feature>
<evidence type="ECO:0000313" key="2">
    <source>
        <dbReference type="EMBL" id="OQU80173.1"/>
    </source>
</evidence>
<sequence length="145" mass="16355">MASSSLEKRSAGTSCRAPSWGNRVGFDATVERGRVPLVRWNGSETAATRPLGHARPANTQGRGRGVSTDAGWKRRHRSRGIAVSRYGWPLEAHVTERNEFERKSDLSSSESSGEIMIKKSFIWWNMGIRARGLYTCYWVYSFTTR</sequence>
<evidence type="ECO:0000313" key="3">
    <source>
        <dbReference type="Proteomes" id="UP000000768"/>
    </source>
</evidence>
<accession>A0A1Z5R8S8</accession>
<dbReference type="Proteomes" id="UP000000768">
    <property type="component" value="Chromosome 7"/>
</dbReference>
<dbReference type="InParanoid" id="A0A1Z5R8S8"/>
<dbReference type="EMBL" id="CM000766">
    <property type="protein sequence ID" value="OQU80173.1"/>
    <property type="molecule type" value="Genomic_DNA"/>
</dbReference>
<proteinExistence type="predicted"/>
<name>A0A1Z5R8S8_SORBI</name>
<reference evidence="2 3" key="1">
    <citation type="journal article" date="2009" name="Nature">
        <title>The Sorghum bicolor genome and the diversification of grasses.</title>
        <authorList>
            <person name="Paterson A.H."/>
            <person name="Bowers J.E."/>
            <person name="Bruggmann R."/>
            <person name="Dubchak I."/>
            <person name="Grimwood J."/>
            <person name="Gundlach H."/>
            <person name="Haberer G."/>
            <person name="Hellsten U."/>
            <person name="Mitros T."/>
            <person name="Poliakov A."/>
            <person name="Schmutz J."/>
            <person name="Spannagl M."/>
            <person name="Tang H."/>
            <person name="Wang X."/>
            <person name="Wicker T."/>
            <person name="Bharti A.K."/>
            <person name="Chapman J."/>
            <person name="Feltus F.A."/>
            <person name="Gowik U."/>
            <person name="Grigoriev I.V."/>
            <person name="Lyons E."/>
            <person name="Maher C.A."/>
            <person name="Martis M."/>
            <person name="Narechania A."/>
            <person name="Otillar R.P."/>
            <person name="Penning B.W."/>
            <person name="Salamov A.A."/>
            <person name="Wang Y."/>
            <person name="Zhang L."/>
            <person name="Carpita N.C."/>
            <person name="Freeling M."/>
            <person name="Gingle A.R."/>
            <person name="Hash C.T."/>
            <person name="Keller B."/>
            <person name="Klein P."/>
            <person name="Kresovich S."/>
            <person name="McCann M.C."/>
            <person name="Ming R."/>
            <person name="Peterson D.G."/>
            <person name="Mehboob-ur-Rahman"/>
            <person name="Ware D."/>
            <person name="Westhoff P."/>
            <person name="Mayer K.F."/>
            <person name="Messing J."/>
            <person name="Rokhsar D.S."/>
        </authorList>
    </citation>
    <scope>NUCLEOTIDE SEQUENCE [LARGE SCALE GENOMIC DNA]</scope>
    <source>
        <strain evidence="3">cv. BTx623</strain>
    </source>
</reference>